<accession>A0A7C4NM08</accession>
<evidence type="ECO:0000313" key="3">
    <source>
        <dbReference type="EMBL" id="HGQ35413.1"/>
    </source>
</evidence>
<dbReference type="PANTHER" id="PTHR39159:SF1">
    <property type="entry name" value="UPF0374 PROTEIN YGAC"/>
    <property type="match status" value="1"/>
</dbReference>
<dbReference type="GO" id="GO:0016787">
    <property type="term" value="F:hydrolase activity"/>
    <property type="evidence" value="ECO:0007669"/>
    <property type="project" value="UniProtKB-KW"/>
</dbReference>
<dbReference type="InterPro" id="IPR050212">
    <property type="entry name" value="Ntdp-like"/>
</dbReference>
<evidence type="ECO:0000313" key="4">
    <source>
        <dbReference type="EMBL" id="HGQ64107.1"/>
    </source>
</evidence>
<dbReference type="InterPro" id="IPR007295">
    <property type="entry name" value="DUF402"/>
</dbReference>
<proteinExistence type="predicted"/>
<evidence type="ECO:0000256" key="1">
    <source>
        <dbReference type="ARBA" id="ARBA00022801"/>
    </source>
</evidence>
<protein>
    <submittedName>
        <fullName evidence="4">DUF402 domain-containing protein</fullName>
    </submittedName>
</protein>
<dbReference type="AlphaFoldDB" id="A0A7C4NM08"/>
<evidence type="ECO:0000259" key="2">
    <source>
        <dbReference type="Pfam" id="PF04167"/>
    </source>
</evidence>
<feature type="domain" description="DUF402" evidence="2">
    <location>
        <begin position="334"/>
        <end position="468"/>
    </location>
</feature>
<dbReference type="SUPFAM" id="SSF159234">
    <property type="entry name" value="FomD-like"/>
    <property type="match status" value="1"/>
</dbReference>
<dbReference type="PANTHER" id="PTHR39159">
    <property type="match status" value="1"/>
</dbReference>
<keyword evidence="1" id="KW-0378">Hydrolase</keyword>
<reference evidence="4" key="1">
    <citation type="journal article" date="2020" name="mSystems">
        <title>Genome- and Community-Level Interaction Insights into Carbon Utilization and Element Cycling Functions of Hydrothermarchaeota in Hydrothermal Sediment.</title>
        <authorList>
            <person name="Zhou Z."/>
            <person name="Liu Y."/>
            <person name="Xu W."/>
            <person name="Pan J."/>
            <person name="Luo Z.H."/>
            <person name="Li M."/>
        </authorList>
    </citation>
    <scope>NUCLEOTIDE SEQUENCE [LARGE SCALE GENOMIC DNA]</scope>
    <source>
        <strain evidence="4">SpSt-637</strain>
        <strain evidence="3">SpSt-667</strain>
    </source>
</reference>
<dbReference type="InterPro" id="IPR035930">
    <property type="entry name" value="FomD-like_sf"/>
</dbReference>
<dbReference type="EMBL" id="DTBD01000019">
    <property type="protein sequence ID" value="HGQ64107.1"/>
    <property type="molecule type" value="Genomic_DNA"/>
</dbReference>
<name>A0A7C4NM08_9CREN</name>
<dbReference type="EMBL" id="DTCK01000010">
    <property type="protein sequence ID" value="HGQ35413.1"/>
    <property type="molecule type" value="Genomic_DNA"/>
</dbReference>
<organism evidence="4">
    <name type="scientific">Ignisphaera aggregans</name>
    <dbReference type="NCBI Taxonomy" id="334771"/>
    <lineage>
        <taxon>Archaea</taxon>
        <taxon>Thermoproteota</taxon>
        <taxon>Thermoprotei</taxon>
        <taxon>Desulfurococcales</taxon>
        <taxon>Desulfurococcaceae</taxon>
        <taxon>Ignisphaera</taxon>
    </lineage>
</organism>
<gene>
    <name evidence="4" type="ORF">ENU08_02545</name>
    <name evidence="3" type="ORF">ENU41_01875</name>
</gene>
<dbReference type="Gene3D" id="2.40.380.10">
    <property type="entry name" value="FomD-like"/>
    <property type="match status" value="1"/>
</dbReference>
<sequence length="483" mass="54548">MIYVYRVRGPYATALAKIVLDSGHGLSDLSDKLAQRFSLHPRKEEPPHATIKVSDDDPNILVIVGVQEAVMNLLNTFVNKIPFISYEYNKYGPYTSIVVKIKGIEDGYCVAEFNDHTVIIHGYPRCIEGSKSIVHIVKPAMKPNRTTIVYPGIAIIKDTVVLLDDGMGKVMFSEHIRDLERKSMLRSLSANIARQGFSIRWRSSARAATLEKIAKDLEEAINDIEKLKLGSYDVGDVIVEGESIAFVNLTRVSKEYLDNIRNSVTPTMLGHHFMRTCGKLTELADLVDKMSKYIDRDLFYKSLKYALADSMLGKHVTIIHRKATNEKIEIGSIEVVDVVDDKHLGKIIVGKRVIKSEGVYDGLGVPKERGDMAFTLIPIDTWFIIHRYVRTSGEEKGIYININTPPEICSENRIISYLDVYVDLVYVNNRLEVIDKDELDKAIESKILSRDFIDATEKTINYVKENIEYLSSLARLITSRSAI</sequence>
<comment type="caution">
    <text evidence="4">The sequence shown here is derived from an EMBL/GenBank/DDBJ whole genome shotgun (WGS) entry which is preliminary data.</text>
</comment>
<dbReference type="Pfam" id="PF04167">
    <property type="entry name" value="DUF402"/>
    <property type="match status" value="1"/>
</dbReference>